<gene>
    <name evidence="1" type="ORF">NCTC10797_01550</name>
</gene>
<dbReference type="Proteomes" id="UP000290439">
    <property type="component" value="Chromosome"/>
</dbReference>
<sequence>MANIKSTGDRLPPRTWSTVAGKDLTVPADAPITHIQFRRFAGCPICNLHLHTFISRRAELAEAGIHEVVVFHSTRQQLLEYESELPFDVIPDPDKRLYREFGVESSKWAILAPRVWGTIVRAVARSALRVLRRQSPLPPLNPGGGRYGLPADFVVGSDGRLIGVHYGTHADDQLSIDQVLAMARSAGSTTPPRS</sequence>
<dbReference type="SUPFAM" id="SSF52833">
    <property type="entry name" value="Thioredoxin-like"/>
    <property type="match status" value="1"/>
</dbReference>
<dbReference type="CDD" id="cd02970">
    <property type="entry name" value="PRX_like2"/>
    <property type="match status" value="1"/>
</dbReference>
<dbReference type="InterPro" id="IPR032801">
    <property type="entry name" value="PXL2A/B/C"/>
</dbReference>
<name>A0A4U8VYI2_9NOCA</name>
<protein>
    <recommendedName>
        <fullName evidence="3">AhpC/TSA family protein</fullName>
    </recommendedName>
</protein>
<reference evidence="1 2" key="1">
    <citation type="submission" date="2019-02" db="EMBL/GenBank/DDBJ databases">
        <authorList>
            <consortium name="Pathogen Informatics"/>
        </authorList>
    </citation>
    <scope>NUCLEOTIDE SEQUENCE [LARGE SCALE GENOMIC DNA]</scope>
    <source>
        <strain evidence="1 2">3012STDY6756504</strain>
    </source>
</reference>
<dbReference type="InterPro" id="IPR036249">
    <property type="entry name" value="Thioredoxin-like_sf"/>
</dbReference>
<evidence type="ECO:0008006" key="3">
    <source>
        <dbReference type="Google" id="ProtNLM"/>
    </source>
</evidence>
<proteinExistence type="predicted"/>
<evidence type="ECO:0000313" key="1">
    <source>
        <dbReference type="EMBL" id="VFA97785.1"/>
    </source>
</evidence>
<dbReference type="Gene3D" id="3.40.30.10">
    <property type="entry name" value="Glutaredoxin"/>
    <property type="match status" value="1"/>
</dbReference>
<evidence type="ECO:0000313" key="2">
    <source>
        <dbReference type="Proteomes" id="UP000290439"/>
    </source>
</evidence>
<dbReference type="EMBL" id="LR215973">
    <property type="protein sequence ID" value="VFA97785.1"/>
    <property type="molecule type" value="Genomic_DNA"/>
</dbReference>
<accession>A0A4U8VYI2</accession>
<dbReference type="Pfam" id="PF13911">
    <property type="entry name" value="AhpC-TSA_2"/>
    <property type="match status" value="1"/>
</dbReference>
<dbReference type="AlphaFoldDB" id="A0A4U8VYI2"/>
<organism evidence="1 2">
    <name type="scientific">Nocardia cyriacigeorgica</name>
    <dbReference type="NCBI Taxonomy" id="135487"/>
    <lineage>
        <taxon>Bacteria</taxon>
        <taxon>Bacillati</taxon>
        <taxon>Actinomycetota</taxon>
        <taxon>Actinomycetes</taxon>
        <taxon>Mycobacteriales</taxon>
        <taxon>Nocardiaceae</taxon>
        <taxon>Nocardia</taxon>
    </lineage>
</organism>
<dbReference type="RefSeq" id="WP_130916585.1">
    <property type="nucleotide sequence ID" value="NZ_JADLPK010000002.1"/>
</dbReference>